<dbReference type="PIRSF" id="PIRSF028744">
    <property type="entry name" value="Addict_mod_HI1419"/>
    <property type="match status" value="1"/>
</dbReference>
<dbReference type="InterPro" id="IPR014056">
    <property type="entry name" value="TypeIITA-like_toxin_pred"/>
</dbReference>
<reference evidence="1 2" key="1">
    <citation type="submission" date="2020-07" db="EMBL/GenBank/DDBJ databases">
        <title>Novel species isolated from subtropical streams in China.</title>
        <authorList>
            <person name="Lu H."/>
        </authorList>
    </citation>
    <scope>NUCLEOTIDE SEQUENCE [LARGE SCALE GENOMIC DNA]</scope>
    <source>
        <strain evidence="1 2">FT3S</strain>
    </source>
</reference>
<comment type="caution">
    <text evidence="1">The sequence shown here is derived from an EMBL/GenBank/DDBJ whole genome shotgun (WGS) entry which is preliminary data.</text>
</comment>
<protein>
    <submittedName>
        <fullName evidence="1">Type II toxin-antitoxin system RelE/ParE family toxin</fullName>
    </submittedName>
</protein>
<dbReference type="Proteomes" id="UP000566711">
    <property type="component" value="Unassembled WGS sequence"/>
</dbReference>
<accession>A0A7W2EKT7</accession>
<dbReference type="EMBL" id="JACEZS010000020">
    <property type="protein sequence ID" value="MBA5607726.1"/>
    <property type="molecule type" value="Genomic_DNA"/>
</dbReference>
<organism evidence="1 2">
    <name type="scientific">Rugamonas fusca</name>
    <dbReference type="NCBI Taxonomy" id="2758568"/>
    <lineage>
        <taxon>Bacteria</taxon>
        <taxon>Pseudomonadati</taxon>
        <taxon>Pseudomonadota</taxon>
        <taxon>Betaproteobacteria</taxon>
        <taxon>Burkholderiales</taxon>
        <taxon>Oxalobacteraceae</taxon>
        <taxon>Telluria group</taxon>
        <taxon>Rugamonas</taxon>
    </lineage>
</organism>
<dbReference type="NCBIfam" id="TIGR02683">
    <property type="entry name" value="upstrm_HI1419"/>
    <property type="match status" value="1"/>
</dbReference>
<gene>
    <name evidence="1" type="ORF">H3H36_20430</name>
</gene>
<dbReference type="PANTHER" id="PTHR41791">
    <property type="entry name" value="SSL7039 PROTEIN"/>
    <property type="match status" value="1"/>
</dbReference>
<dbReference type="RefSeq" id="WP_182219919.1">
    <property type="nucleotide sequence ID" value="NZ_JACEZS010000020.1"/>
</dbReference>
<keyword evidence="2" id="KW-1185">Reference proteome</keyword>
<evidence type="ECO:0000313" key="1">
    <source>
        <dbReference type="EMBL" id="MBA5607726.1"/>
    </source>
</evidence>
<dbReference type="PANTHER" id="PTHR41791:SF1">
    <property type="entry name" value="SSL7039 PROTEIN"/>
    <property type="match status" value="1"/>
</dbReference>
<sequence length="100" mass="11429">MFLVHQTQEFQDWLDGLKDIKAQLRIVARLRLAEAGNLGDWRAVGGEISEMRVAFGPGYRLYFTKRQNILIVMLAGGDKSTQARDIKRAQKILRQLELEG</sequence>
<name>A0A7W2EKT7_9BURK</name>
<evidence type="ECO:0000313" key="2">
    <source>
        <dbReference type="Proteomes" id="UP000566711"/>
    </source>
</evidence>
<proteinExistence type="predicted"/>
<dbReference type="AlphaFoldDB" id="A0A7W2EKT7"/>